<feature type="compositionally biased region" description="Acidic residues" evidence="1">
    <location>
        <begin position="239"/>
        <end position="248"/>
    </location>
</feature>
<dbReference type="EMBL" id="JAPWDV010000002">
    <property type="protein sequence ID" value="KAJ6219681.1"/>
    <property type="molecule type" value="Genomic_DNA"/>
</dbReference>
<dbReference type="OMA" id="HEKSGWY"/>
<feature type="compositionally biased region" description="Polar residues" evidence="1">
    <location>
        <begin position="147"/>
        <end position="165"/>
    </location>
</feature>
<evidence type="ECO:0000313" key="4">
    <source>
        <dbReference type="Proteomes" id="UP001142055"/>
    </source>
</evidence>
<feature type="compositionally biased region" description="Basic and acidic residues" evidence="1">
    <location>
        <begin position="250"/>
        <end position="269"/>
    </location>
</feature>
<organism evidence="3 4">
    <name type="scientific">Blomia tropicalis</name>
    <name type="common">Mite</name>
    <dbReference type="NCBI Taxonomy" id="40697"/>
    <lineage>
        <taxon>Eukaryota</taxon>
        <taxon>Metazoa</taxon>
        <taxon>Ecdysozoa</taxon>
        <taxon>Arthropoda</taxon>
        <taxon>Chelicerata</taxon>
        <taxon>Arachnida</taxon>
        <taxon>Acari</taxon>
        <taxon>Acariformes</taxon>
        <taxon>Sarcoptiformes</taxon>
        <taxon>Astigmata</taxon>
        <taxon>Glycyphagoidea</taxon>
        <taxon>Echimyopodidae</taxon>
        <taxon>Blomia</taxon>
    </lineage>
</organism>
<feature type="compositionally biased region" description="Acidic residues" evidence="1">
    <location>
        <begin position="281"/>
        <end position="298"/>
    </location>
</feature>
<proteinExistence type="predicted"/>
<evidence type="ECO:0000256" key="1">
    <source>
        <dbReference type="SAM" id="MobiDB-lite"/>
    </source>
</evidence>
<dbReference type="SMART" id="SM00212">
    <property type="entry name" value="UBCc"/>
    <property type="match status" value="1"/>
</dbReference>
<evidence type="ECO:0000259" key="2">
    <source>
        <dbReference type="PROSITE" id="PS50127"/>
    </source>
</evidence>
<feature type="region of interest" description="Disordered" evidence="1">
    <location>
        <begin position="226"/>
        <end position="298"/>
    </location>
</feature>
<dbReference type="AlphaFoldDB" id="A0A9Q0RMF9"/>
<keyword evidence="4" id="KW-1185">Reference proteome</keyword>
<dbReference type="Pfam" id="PF00179">
    <property type="entry name" value="UQ_con"/>
    <property type="match status" value="1"/>
</dbReference>
<evidence type="ECO:0000313" key="3">
    <source>
        <dbReference type="EMBL" id="KAJ6219681.1"/>
    </source>
</evidence>
<feature type="compositionally biased region" description="Low complexity" evidence="1">
    <location>
        <begin position="166"/>
        <end position="182"/>
    </location>
</feature>
<dbReference type="SUPFAM" id="SSF54495">
    <property type="entry name" value="UBC-like"/>
    <property type="match status" value="1"/>
</dbReference>
<dbReference type="InterPro" id="IPR016135">
    <property type="entry name" value="UBQ-conjugating_enzyme/RWD"/>
</dbReference>
<dbReference type="PANTHER" id="PTHR24067">
    <property type="entry name" value="UBIQUITIN-CONJUGATING ENZYME E2"/>
    <property type="match status" value="1"/>
</dbReference>
<dbReference type="CDD" id="cd23802">
    <property type="entry name" value="UBCc_UBE2Q"/>
    <property type="match status" value="1"/>
</dbReference>
<dbReference type="PROSITE" id="PS50127">
    <property type="entry name" value="UBC_2"/>
    <property type="match status" value="1"/>
</dbReference>
<feature type="region of interest" description="Disordered" evidence="1">
    <location>
        <begin position="147"/>
        <end position="182"/>
    </location>
</feature>
<dbReference type="Proteomes" id="UP001142055">
    <property type="component" value="Chromosome 2"/>
</dbReference>
<dbReference type="Gene3D" id="3.10.110.10">
    <property type="entry name" value="Ubiquitin Conjugating Enzyme"/>
    <property type="match status" value="1"/>
</dbReference>
<accession>A0A9Q0RMF9</accession>
<name>A0A9Q0RMF9_BLOTA</name>
<gene>
    <name evidence="3" type="ORF">RDWZM_005493</name>
</gene>
<reference evidence="3" key="1">
    <citation type="submission" date="2022-12" db="EMBL/GenBank/DDBJ databases">
        <title>Genome assemblies of Blomia tropicalis.</title>
        <authorList>
            <person name="Cui Y."/>
        </authorList>
    </citation>
    <scope>NUCLEOTIDE SEQUENCE</scope>
    <source>
        <tissue evidence="3">Adult mites</tissue>
    </source>
</reference>
<dbReference type="InterPro" id="IPR050113">
    <property type="entry name" value="Ub_conjugating_enzyme"/>
</dbReference>
<protein>
    <recommendedName>
        <fullName evidence="2">UBC core domain-containing protein</fullName>
    </recommendedName>
</protein>
<dbReference type="InterPro" id="IPR000608">
    <property type="entry name" value="UBC"/>
</dbReference>
<comment type="caution">
    <text evidence="3">The sequence shown here is derived from an EMBL/GenBank/DDBJ whole genome shotgun (WGS) entry which is preliminary data.</text>
</comment>
<feature type="compositionally biased region" description="Low complexity" evidence="1">
    <location>
        <begin position="226"/>
        <end position="238"/>
    </location>
</feature>
<feature type="domain" description="UBC core" evidence="2">
    <location>
        <begin position="355"/>
        <end position="519"/>
    </location>
</feature>
<sequence>MACLNRLKTDIRCLLDTFPKTHPLFRVTSATVDEISCTFVVNDQNKEKKYSINANITETYPSDPPVWFSDSDDIAGSVQVLSTTLGNNNYILGQVIILVEHLCDQFKLSQPKAELIKLRDQWLNPFPIQSSNVILNQRLKKSCLSTSNQSTTNHLMPTENGEVNGSFSSSNSSSTSSISSLNSINSSHTSQCISGPKIIANQLPKNPFSTTEDHLSGVDCENHNFINSINDNNNNNDGNEVDDDDNESASEMKKARNSKHDSSDNDHAKKCYNGNKRSDSKDDEDEDMNDELNSDEDMEDDADIHIEMEEESQNNANNEGISTEHLATLERIRQTHRDKYQKDSKDSESQTYSIQATDRLMKELREIFLCDSVKKGVFAVDLVNDNLYEWNVRLMVVDPDSQLHSDMLIMKEKDGRDYIMLNVLFKDSYPFEPPFIRVVHPFITGGYVLGGGAICMELLTKQGWSGAYSMEAIILQISATLVKGKARISFGGNRSQYSLTRAQQSFRSLVQIHEKSGWYTPPQGDG</sequence>